<dbReference type="InterPro" id="IPR052209">
    <property type="entry name" value="CbiZ"/>
</dbReference>
<protein>
    <submittedName>
        <fullName evidence="1">Adenosylcobinamide amidohydrolase</fullName>
    </submittedName>
</protein>
<proteinExistence type="predicted"/>
<dbReference type="STRING" id="180332.GCA_000797495_03304"/>
<dbReference type="PANTHER" id="PTHR35336:SF5">
    <property type="entry name" value="ADENOSYLCOBINAMIDE AMIDOHYDROLASE"/>
    <property type="match status" value="1"/>
</dbReference>
<reference evidence="1 2" key="1">
    <citation type="journal article" date="2019" name="Anaerobe">
        <title>Detection of Robinsoniella peoriensis in multiple bone samples of a trauma patient.</title>
        <authorList>
            <person name="Schrottner P."/>
            <person name="Hartwich K."/>
            <person name="Bunk B."/>
            <person name="Schober I."/>
            <person name="Helbig S."/>
            <person name="Rudolph W.W."/>
            <person name="Gunzer F."/>
        </authorList>
    </citation>
    <scope>NUCLEOTIDE SEQUENCE [LARGE SCALE GENOMIC DNA]</scope>
    <source>
        <strain evidence="1 2">DSM 106044</strain>
    </source>
</reference>
<keyword evidence="2" id="KW-1185">Reference proteome</keyword>
<keyword evidence="1" id="KW-0378">Hydrolase</keyword>
<dbReference type="AlphaFoldDB" id="A0A4U8QDJ2"/>
<name>A0A4U8QDJ2_9FIRM</name>
<organism evidence="1 2">
    <name type="scientific">Robinsoniella peoriensis</name>
    <dbReference type="NCBI Taxonomy" id="180332"/>
    <lineage>
        <taxon>Bacteria</taxon>
        <taxon>Bacillati</taxon>
        <taxon>Bacillota</taxon>
        <taxon>Clostridia</taxon>
        <taxon>Lachnospirales</taxon>
        <taxon>Lachnospiraceae</taxon>
        <taxon>Robinsoniella</taxon>
    </lineage>
</organism>
<dbReference type="Proteomes" id="UP000306509">
    <property type="component" value="Unassembled WGS sequence"/>
</dbReference>
<comment type="caution">
    <text evidence="1">The sequence shown here is derived from an EMBL/GenBank/DDBJ whole genome shotgun (WGS) entry which is preliminary data.</text>
</comment>
<dbReference type="Pfam" id="PF01955">
    <property type="entry name" value="CbiZ"/>
    <property type="match status" value="1"/>
</dbReference>
<dbReference type="PANTHER" id="PTHR35336">
    <property type="entry name" value="ADENOSYLCOBINAMIDE AMIDOHYDROLASE"/>
    <property type="match status" value="1"/>
</dbReference>
<evidence type="ECO:0000313" key="2">
    <source>
        <dbReference type="Proteomes" id="UP000306509"/>
    </source>
</evidence>
<evidence type="ECO:0000313" key="1">
    <source>
        <dbReference type="EMBL" id="TLD00036.1"/>
    </source>
</evidence>
<dbReference type="GO" id="GO:0016787">
    <property type="term" value="F:hydrolase activity"/>
    <property type="evidence" value="ECO:0007669"/>
    <property type="project" value="UniProtKB-KW"/>
</dbReference>
<dbReference type="EMBL" id="QGQD01000060">
    <property type="protein sequence ID" value="TLD00036.1"/>
    <property type="molecule type" value="Genomic_DNA"/>
</dbReference>
<dbReference type="InterPro" id="IPR002808">
    <property type="entry name" value="AdoCbi_amidolase"/>
</dbReference>
<sequence length="398" mass="43936">MYKEMGYEMKIYKLSSQDDVYRYKKSVVICFKGKRKVLSTGPNNGGYRTDLTAVFNNDGNPGAGMASALRAATYEEHMHIIAKEDLGIDPKRATGLNTAAYMENLSIKSLTFQDFTVTALVTAGIRVNGGRVGDPATWHEKSGVSYEVKPGTINIILFIDADLSPDALARALVTCTEAKTAVLQELLAPSRYSMGIATGSGTDGSIIVCNAESDTHLTNAGKHCKLGEYIGKVVMDAVREALFLQSGMNQESQHNIICRMDRFGITEDLIWAIYDKMNIPDKLSRAEYTHRLHVLCRDDKMVTYTSLYAHLLDQLLWGMISEKEAWMAGRELLYLMGMEPEGDEADLQKMIGHFRDGLAELAQKDISSFAACSSKNIDAKEGSMVQEESGEISKIYGL</sequence>
<accession>A0A4U8QDJ2</accession>
<gene>
    <name evidence="1" type="ORF">DSM106044_03126</name>
</gene>